<accession>A0ABV8Q774</accession>
<organism evidence="2 3">
    <name type="scientific">Gryllotalpicola reticulitermitis</name>
    <dbReference type="NCBI Taxonomy" id="1184153"/>
    <lineage>
        <taxon>Bacteria</taxon>
        <taxon>Bacillati</taxon>
        <taxon>Actinomycetota</taxon>
        <taxon>Actinomycetes</taxon>
        <taxon>Micrococcales</taxon>
        <taxon>Microbacteriaceae</taxon>
        <taxon>Gryllotalpicola</taxon>
    </lineage>
</organism>
<dbReference type="GO" id="GO:0004497">
    <property type="term" value="F:monooxygenase activity"/>
    <property type="evidence" value="ECO:0007669"/>
    <property type="project" value="UniProtKB-KW"/>
</dbReference>
<sequence length="127" mass="13792">MPDPSRDGRPRTDGTSPKATFVSINQMQPKDGQRDQLIALLTEFAVSIHAEPGCTHYSVHQAPDETGPLTIIQAYSSVEAFDEHAVWMRPNVPRLAALLAAPLRPPVLYESVPLSGNPKESLRPGPA</sequence>
<name>A0ABV8Q774_9MICO</name>
<dbReference type="EMBL" id="JBHSCN010000005">
    <property type="protein sequence ID" value="MFC4244180.1"/>
    <property type="molecule type" value="Genomic_DNA"/>
</dbReference>
<feature type="domain" description="ABM" evidence="1">
    <location>
        <begin position="21"/>
        <end position="112"/>
    </location>
</feature>
<dbReference type="Gene3D" id="3.30.70.100">
    <property type="match status" value="1"/>
</dbReference>
<proteinExistence type="predicted"/>
<comment type="caution">
    <text evidence="2">The sequence shown here is derived from an EMBL/GenBank/DDBJ whole genome shotgun (WGS) entry which is preliminary data.</text>
</comment>
<dbReference type="EC" id="1.-.-.-" evidence="2"/>
<dbReference type="InterPro" id="IPR011008">
    <property type="entry name" value="Dimeric_a/b-barrel"/>
</dbReference>
<dbReference type="Pfam" id="PF03992">
    <property type="entry name" value="ABM"/>
    <property type="match status" value="1"/>
</dbReference>
<gene>
    <name evidence="2" type="ORF">ACFOYW_12425</name>
</gene>
<keyword evidence="2" id="KW-0503">Monooxygenase</keyword>
<reference evidence="3" key="1">
    <citation type="journal article" date="2019" name="Int. J. Syst. Evol. Microbiol.">
        <title>The Global Catalogue of Microorganisms (GCM) 10K type strain sequencing project: providing services to taxonomists for standard genome sequencing and annotation.</title>
        <authorList>
            <consortium name="The Broad Institute Genomics Platform"/>
            <consortium name="The Broad Institute Genome Sequencing Center for Infectious Disease"/>
            <person name="Wu L."/>
            <person name="Ma J."/>
        </authorList>
    </citation>
    <scope>NUCLEOTIDE SEQUENCE [LARGE SCALE GENOMIC DNA]</scope>
    <source>
        <strain evidence="3">CGMCC 1.10363</strain>
    </source>
</reference>
<dbReference type="SUPFAM" id="SSF54909">
    <property type="entry name" value="Dimeric alpha+beta barrel"/>
    <property type="match status" value="1"/>
</dbReference>
<evidence type="ECO:0000313" key="3">
    <source>
        <dbReference type="Proteomes" id="UP001595900"/>
    </source>
</evidence>
<dbReference type="RefSeq" id="WP_390229284.1">
    <property type="nucleotide sequence ID" value="NZ_JBHSCN010000005.1"/>
</dbReference>
<dbReference type="PROSITE" id="PS51725">
    <property type="entry name" value="ABM"/>
    <property type="match status" value="1"/>
</dbReference>
<keyword evidence="2" id="KW-0560">Oxidoreductase</keyword>
<dbReference type="InterPro" id="IPR007138">
    <property type="entry name" value="ABM_dom"/>
</dbReference>
<dbReference type="Proteomes" id="UP001595900">
    <property type="component" value="Unassembled WGS sequence"/>
</dbReference>
<evidence type="ECO:0000313" key="2">
    <source>
        <dbReference type="EMBL" id="MFC4244180.1"/>
    </source>
</evidence>
<keyword evidence="3" id="KW-1185">Reference proteome</keyword>
<protein>
    <submittedName>
        <fullName evidence="2">Quinol monooxygenase</fullName>
        <ecNumber evidence="2">1.-.-.-</ecNumber>
    </submittedName>
</protein>
<evidence type="ECO:0000259" key="1">
    <source>
        <dbReference type="PROSITE" id="PS51725"/>
    </source>
</evidence>